<comment type="subcellular location">
    <subcellularLocation>
        <location evidence="1">Membrane</location>
    </subcellularLocation>
</comment>
<evidence type="ECO:0000313" key="6">
    <source>
        <dbReference type="EMBL" id="CAH0107061.1"/>
    </source>
</evidence>
<sequence length="369" mass="42469">MDKLRYFSRKRFSVTPNWNVLLFGVFLFLSILGVIITTIFNRNHVGQTVDCDSSFCLHPQQSSGKESPLCLGGNLLNKREYRYVKEARGSYDNSRLISGMGLCQLLDYTSKQAVNCFDALYSSLNLNPINSRSNKNLHFAFVGDSRIRQQFFNLLKMIPNYDRKSEPNPLPSGHHGDMKVTSDILRLRLSFQWRPILNDAVIDTIRQWGTDDQSDRPHFIVIGIAVWHMLHSEGANFKLYKEKFKKLAPFLGILANVSRVIWLNQFPIIEKYGNIDAMNTEIHSGKIHHYNEAELSGNAIIWDSSNLLVEEYIRGCLLVSERVQYEAYLFTLPDHSYTDCHDYTHPGYSALSQATQLLFNDICNEYIHV</sequence>
<dbReference type="PANTHER" id="PTHR13533">
    <property type="entry name" value="N-ACETYLNEURAMINATE 9-O-ACETYLTRANSFERASE"/>
    <property type="match status" value="1"/>
</dbReference>
<organism evidence="6 7">
    <name type="scientific">Daphnia galeata</name>
    <dbReference type="NCBI Taxonomy" id="27404"/>
    <lineage>
        <taxon>Eukaryota</taxon>
        <taxon>Metazoa</taxon>
        <taxon>Ecdysozoa</taxon>
        <taxon>Arthropoda</taxon>
        <taxon>Crustacea</taxon>
        <taxon>Branchiopoda</taxon>
        <taxon>Diplostraca</taxon>
        <taxon>Cladocera</taxon>
        <taxon>Anomopoda</taxon>
        <taxon>Daphniidae</taxon>
        <taxon>Daphnia</taxon>
    </lineage>
</organism>
<dbReference type="GO" id="GO:0005794">
    <property type="term" value="C:Golgi apparatus"/>
    <property type="evidence" value="ECO:0007669"/>
    <property type="project" value="UniProtKB-ARBA"/>
</dbReference>
<dbReference type="PANTHER" id="PTHR13533:SF45">
    <property type="entry name" value="CAS1P 10 TM ACYL TRANSFERASE DOMAIN-CONTAINING PROTEIN"/>
    <property type="match status" value="1"/>
</dbReference>
<evidence type="ECO:0000313" key="7">
    <source>
        <dbReference type="Proteomes" id="UP000789390"/>
    </source>
</evidence>
<protein>
    <submittedName>
        <fullName evidence="6">Uncharacterized protein</fullName>
    </submittedName>
</protein>
<gene>
    <name evidence="6" type="ORF">DGAL_LOCUS10346</name>
</gene>
<accession>A0A8J2RQH9</accession>
<evidence type="ECO:0000256" key="4">
    <source>
        <dbReference type="ARBA" id="ARBA00023136"/>
    </source>
</evidence>
<dbReference type="GO" id="GO:0005975">
    <property type="term" value="P:carbohydrate metabolic process"/>
    <property type="evidence" value="ECO:0007669"/>
    <property type="project" value="UniProtKB-ARBA"/>
</dbReference>
<reference evidence="6" key="1">
    <citation type="submission" date="2021-11" db="EMBL/GenBank/DDBJ databases">
        <authorList>
            <person name="Schell T."/>
        </authorList>
    </citation>
    <scope>NUCLEOTIDE SEQUENCE</scope>
    <source>
        <strain evidence="6">M5</strain>
    </source>
</reference>
<feature type="transmembrane region" description="Helical" evidence="5">
    <location>
        <begin position="20"/>
        <end position="40"/>
    </location>
</feature>
<dbReference type="AlphaFoldDB" id="A0A8J2RQH9"/>
<evidence type="ECO:0000256" key="2">
    <source>
        <dbReference type="ARBA" id="ARBA00022692"/>
    </source>
</evidence>
<evidence type="ECO:0000256" key="5">
    <source>
        <dbReference type="SAM" id="Phobius"/>
    </source>
</evidence>
<keyword evidence="7" id="KW-1185">Reference proteome</keyword>
<evidence type="ECO:0000256" key="3">
    <source>
        <dbReference type="ARBA" id="ARBA00022989"/>
    </source>
</evidence>
<comment type="caution">
    <text evidence="6">The sequence shown here is derived from an EMBL/GenBank/DDBJ whole genome shotgun (WGS) entry which is preliminary data.</text>
</comment>
<keyword evidence="4 5" id="KW-0472">Membrane</keyword>
<proteinExistence type="predicted"/>
<keyword evidence="2 5" id="KW-0812">Transmembrane</keyword>
<dbReference type="OrthoDB" id="6343610at2759"/>
<dbReference type="EMBL" id="CAKKLH010000250">
    <property type="protein sequence ID" value="CAH0107061.1"/>
    <property type="molecule type" value="Genomic_DNA"/>
</dbReference>
<keyword evidence="3 5" id="KW-1133">Transmembrane helix</keyword>
<name>A0A8J2RQH9_9CRUS</name>
<dbReference type="Proteomes" id="UP000789390">
    <property type="component" value="Unassembled WGS sequence"/>
</dbReference>
<evidence type="ECO:0000256" key="1">
    <source>
        <dbReference type="ARBA" id="ARBA00004370"/>
    </source>
</evidence>
<dbReference type="GO" id="GO:0016020">
    <property type="term" value="C:membrane"/>
    <property type="evidence" value="ECO:0007669"/>
    <property type="project" value="UniProtKB-SubCell"/>
</dbReference>